<evidence type="ECO:0000313" key="2">
    <source>
        <dbReference type="EMBL" id="KAF6027604.1"/>
    </source>
</evidence>
<comment type="caution">
    <text evidence="2">The sequence shown here is derived from an EMBL/GenBank/DDBJ whole genome shotgun (WGS) entry which is preliminary data.</text>
</comment>
<feature type="transmembrane region" description="Helical" evidence="1">
    <location>
        <begin position="200"/>
        <end position="220"/>
    </location>
</feature>
<gene>
    <name evidence="2" type="ORF">EB796_014091</name>
</gene>
<keyword evidence="1" id="KW-0812">Transmembrane</keyword>
<proteinExistence type="predicted"/>
<dbReference type="PANTHER" id="PTHR11360">
    <property type="entry name" value="MONOCARBOXYLATE TRANSPORTER"/>
    <property type="match status" value="1"/>
</dbReference>
<organism evidence="2 3">
    <name type="scientific">Bugula neritina</name>
    <name type="common">Brown bryozoan</name>
    <name type="synonym">Sertularia neritina</name>
    <dbReference type="NCBI Taxonomy" id="10212"/>
    <lineage>
        <taxon>Eukaryota</taxon>
        <taxon>Metazoa</taxon>
        <taxon>Spiralia</taxon>
        <taxon>Lophotrochozoa</taxon>
        <taxon>Bryozoa</taxon>
        <taxon>Gymnolaemata</taxon>
        <taxon>Cheilostomatida</taxon>
        <taxon>Flustrina</taxon>
        <taxon>Buguloidea</taxon>
        <taxon>Bugulidae</taxon>
        <taxon>Bugula</taxon>
    </lineage>
</organism>
<dbReference type="PANTHER" id="PTHR11360:SF284">
    <property type="entry name" value="EG:103B4.3 PROTEIN-RELATED"/>
    <property type="match status" value="1"/>
</dbReference>
<dbReference type="Proteomes" id="UP000593567">
    <property type="component" value="Unassembled WGS sequence"/>
</dbReference>
<dbReference type="Pfam" id="PF07690">
    <property type="entry name" value="MFS_1"/>
    <property type="match status" value="1"/>
</dbReference>
<dbReference type="SUPFAM" id="SSF103473">
    <property type="entry name" value="MFS general substrate transporter"/>
    <property type="match status" value="1"/>
</dbReference>
<dbReference type="AlphaFoldDB" id="A0A7J7JPP8"/>
<evidence type="ECO:0000256" key="1">
    <source>
        <dbReference type="SAM" id="Phobius"/>
    </source>
</evidence>
<evidence type="ECO:0000313" key="3">
    <source>
        <dbReference type="Proteomes" id="UP000593567"/>
    </source>
</evidence>
<accession>A0A7J7JPP8</accession>
<dbReference type="InterPro" id="IPR050327">
    <property type="entry name" value="Proton-linked_MCT"/>
</dbReference>
<keyword evidence="3" id="KW-1185">Reference proteome</keyword>
<dbReference type="Gene3D" id="1.20.1250.20">
    <property type="entry name" value="MFS general substrate transporter like domains"/>
    <property type="match status" value="1"/>
</dbReference>
<feature type="transmembrane region" description="Helical" evidence="1">
    <location>
        <begin position="41"/>
        <end position="64"/>
    </location>
</feature>
<dbReference type="EMBL" id="VXIV02002065">
    <property type="protein sequence ID" value="KAF6027604.1"/>
    <property type="molecule type" value="Genomic_DNA"/>
</dbReference>
<evidence type="ECO:0008006" key="4">
    <source>
        <dbReference type="Google" id="ProtNLM"/>
    </source>
</evidence>
<feature type="transmembrane region" description="Helical" evidence="1">
    <location>
        <begin position="111"/>
        <end position="131"/>
    </location>
</feature>
<sequence>MLSSSSNSQVLIKQLIETRFTMVAPMSQNCMPSKATKDGGYSWVVMVTSCLSHFSHIGFSLGVAGNLTIAHQEFFNVDLQQGSLIGTIHIGLVYMLAPIPSVMVRKLGCRVTELIGGACVITGVGLSAFSTELWHAILLYSILAGAGVSCCYIATSQILAVYFDKYKYLAFSLAMLGNYVGTVVWPVLSQHLLNKFGYSHAMAIMASAHVLHIIAGITFIEPKASDLSETFIDQEKSEMETVANGEDIEGCDNPSFTKNEIWLVMATSLLRTTNTAGFLILLNSYIIHNTDMDKDTAALGVTILGMAL</sequence>
<name>A0A7J7JPP8_BUGNE</name>
<dbReference type="OrthoDB" id="6286464at2759"/>
<feature type="transmembrane region" description="Helical" evidence="1">
    <location>
        <begin position="137"/>
        <end position="161"/>
    </location>
</feature>
<dbReference type="GO" id="GO:0022857">
    <property type="term" value="F:transmembrane transporter activity"/>
    <property type="evidence" value="ECO:0007669"/>
    <property type="project" value="InterPro"/>
</dbReference>
<reference evidence="2" key="1">
    <citation type="submission" date="2020-06" db="EMBL/GenBank/DDBJ databases">
        <title>Draft genome of Bugula neritina, a colonial animal packing powerful symbionts and potential medicines.</title>
        <authorList>
            <person name="Rayko M."/>
        </authorList>
    </citation>
    <scope>NUCLEOTIDE SEQUENCE [LARGE SCALE GENOMIC DNA]</scope>
    <source>
        <strain evidence="2">Kwan_BN1</strain>
    </source>
</reference>
<protein>
    <recommendedName>
        <fullName evidence="4">SLC16A12</fullName>
    </recommendedName>
</protein>
<feature type="transmembrane region" description="Helical" evidence="1">
    <location>
        <begin position="84"/>
        <end position="104"/>
    </location>
</feature>
<keyword evidence="1" id="KW-1133">Transmembrane helix</keyword>
<feature type="transmembrane region" description="Helical" evidence="1">
    <location>
        <begin position="168"/>
        <end position="188"/>
    </location>
</feature>
<dbReference type="InterPro" id="IPR011701">
    <property type="entry name" value="MFS"/>
</dbReference>
<keyword evidence="1" id="KW-0472">Membrane</keyword>
<dbReference type="InterPro" id="IPR036259">
    <property type="entry name" value="MFS_trans_sf"/>
</dbReference>